<feature type="non-terminal residue" evidence="3">
    <location>
        <position position="155"/>
    </location>
</feature>
<feature type="domain" description="BTB" evidence="2">
    <location>
        <begin position="38"/>
        <end position="99"/>
    </location>
</feature>
<dbReference type="CDD" id="cd18186">
    <property type="entry name" value="BTB_POZ_ZBTB_KLHL-like"/>
    <property type="match status" value="1"/>
</dbReference>
<evidence type="ECO:0000259" key="2">
    <source>
        <dbReference type="PROSITE" id="PS50097"/>
    </source>
</evidence>
<dbReference type="InterPro" id="IPR011333">
    <property type="entry name" value="SKP1/BTB/POZ_sf"/>
</dbReference>
<organism evidence="3 4">
    <name type="scientific">Trametes coccinea (strain BRFM310)</name>
    <name type="common">Pycnoporus coccineus</name>
    <dbReference type="NCBI Taxonomy" id="1353009"/>
    <lineage>
        <taxon>Eukaryota</taxon>
        <taxon>Fungi</taxon>
        <taxon>Dikarya</taxon>
        <taxon>Basidiomycota</taxon>
        <taxon>Agaricomycotina</taxon>
        <taxon>Agaricomycetes</taxon>
        <taxon>Polyporales</taxon>
        <taxon>Polyporaceae</taxon>
        <taxon>Trametes</taxon>
    </lineage>
</organism>
<dbReference type="Pfam" id="PF00651">
    <property type="entry name" value="BTB"/>
    <property type="match status" value="1"/>
</dbReference>
<dbReference type="Gene3D" id="3.30.710.10">
    <property type="entry name" value="Potassium Channel Kv1.1, Chain A"/>
    <property type="match status" value="1"/>
</dbReference>
<dbReference type="OrthoDB" id="3218112at2759"/>
<dbReference type="AlphaFoldDB" id="A0A1Y2IFI7"/>
<reference evidence="3 4" key="1">
    <citation type="journal article" date="2015" name="Biotechnol. Biofuels">
        <title>Enhanced degradation of softwood versus hardwood by the white-rot fungus Pycnoporus coccineus.</title>
        <authorList>
            <person name="Couturier M."/>
            <person name="Navarro D."/>
            <person name="Chevret D."/>
            <person name="Henrissat B."/>
            <person name="Piumi F."/>
            <person name="Ruiz-Duenas F.J."/>
            <person name="Martinez A.T."/>
            <person name="Grigoriev I.V."/>
            <person name="Riley R."/>
            <person name="Lipzen A."/>
            <person name="Berrin J.G."/>
            <person name="Master E.R."/>
            <person name="Rosso M.N."/>
        </authorList>
    </citation>
    <scope>NUCLEOTIDE SEQUENCE [LARGE SCALE GENOMIC DNA]</scope>
    <source>
        <strain evidence="3 4">BRFM310</strain>
    </source>
</reference>
<dbReference type="Proteomes" id="UP000193067">
    <property type="component" value="Unassembled WGS sequence"/>
</dbReference>
<evidence type="ECO:0000313" key="3">
    <source>
        <dbReference type="EMBL" id="OSC99302.1"/>
    </source>
</evidence>
<dbReference type="SUPFAM" id="SSF54695">
    <property type="entry name" value="POZ domain"/>
    <property type="match status" value="1"/>
</dbReference>
<dbReference type="PROSITE" id="PS50097">
    <property type="entry name" value="BTB"/>
    <property type="match status" value="1"/>
</dbReference>
<evidence type="ECO:0000313" key="4">
    <source>
        <dbReference type="Proteomes" id="UP000193067"/>
    </source>
</evidence>
<sequence length="155" mass="17648">MAHPSTSTQRKRLRLGSPDDEKDEKPFIDHSTLYFDDGNVILGAGRTLFCVHRSLLAKHSVVLRDLFDHSKEQFRGVLYVRMEETAEEVEALLNMVYDGLHVGVQDLTVETFPTLATVLRMATKYKINRPCADILARIRAEWPATLAQHDAKQIE</sequence>
<gene>
    <name evidence="3" type="ORF">PYCCODRAFT_1373396</name>
</gene>
<dbReference type="EMBL" id="KZ084129">
    <property type="protein sequence ID" value="OSC99302.1"/>
    <property type="molecule type" value="Genomic_DNA"/>
</dbReference>
<accession>A0A1Y2IFI7</accession>
<dbReference type="InterPro" id="IPR000210">
    <property type="entry name" value="BTB/POZ_dom"/>
</dbReference>
<dbReference type="STRING" id="1353009.A0A1Y2IFI7"/>
<proteinExistence type="predicted"/>
<name>A0A1Y2IFI7_TRAC3</name>
<keyword evidence="4" id="KW-1185">Reference proteome</keyword>
<evidence type="ECO:0000256" key="1">
    <source>
        <dbReference type="SAM" id="MobiDB-lite"/>
    </source>
</evidence>
<feature type="region of interest" description="Disordered" evidence="1">
    <location>
        <begin position="1"/>
        <end position="24"/>
    </location>
</feature>
<protein>
    <recommendedName>
        <fullName evidence="2">BTB domain-containing protein</fullName>
    </recommendedName>
</protein>